<dbReference type="GO" id="GO:0020037">
    <property type="term" value="F:heme binding"/>
    <property type="evidence" value="ECO:0007669"/>
    <property type="project" value="InterPro"/>
</dbReference>
<name>A0A8J2IFZ1_FUSEQ</name>
<evidence type="ECO:0000313" key="7">
    <source>
        <dbReference type="Proteomes" id="UP000693738"/>
    </source>
</evidence>
<feature type="transmembrane region" description="Helical" evidence="5">
    <location>
        <begin position="7"/>
        <end position="23"/>
    </location>
</feature>
<keyword evidence="4" id="KW-0408">Iron</keyword>
<dbReference type="AlphaFoldDB" id="A0A8J2IFZ1"/>
<evidence type="ECO:0000256" key="1">
    <source>
        <dbReference type="ARBA" id="ARBA00010617"/>
    </source>
</evidence>
<organism evidence="6 7">
    <name type="scientific">Fusarium equiseti</name>
    <name type="common">Fusarium scirpi</name>
    <dbReference type="NCBI Taxonomy" id="61235"/>
    <lineage>
        <taxon>Eukaryota</taxon>
        <taxon>Fungi</taxon>
        <taxon>Dikarya</taxon>
        <taxon>Ascomycota</taxon>
        <taxon>Pezizomycotina</taxon>
        <taxon>Sordariomycetes</taxon>
        <taxon>Hypocreomycetidae</taxon>
        <taxon>Hypocreales</taxon>
        <taxon>Nectriaceae</taxon>
        <taxon>Fusarium</taxon>
        <taxon>Fusarium incarnatum-equiseti species complex</taxon>
    </lineage>
</organism>
<dbReference type="InterPro" id="IPR050364">
    <property type="entry name" value="Cytochrome_P450_fung"/>
</dbReference>
<dbReference type="GO" id="GO:0004497">
    <property type="term" value="F:monooxygenase activity"/>
    <property type="evidence" value="ECO:0007669"/>
    <property type="project" value="InterPro"/>
</dbReference>
<keyword evidence="5" id="KW-0812">Transmembrane</keyword>
<comment type="similarity">
    <text evidence="1">Belongs to the cytochrome P450 family.</text>
</comment>
<protein>
    <recommendedName>
        <fullName evidence="8">Cytochrome P450</fullName>
    </recommendedName>
</protein>
<proteinExistence type="inferred from homology"/>
<comment type="caution">
    <text evidence="6">The sequence shown here is derived from an EMBL/GenBank/DDBJ whole genome shotgun (WGS) entry which is preliminary data.</text>
</comment>
<sequence>MADISTCLLVLGIVAIVTLWYFTSSTKGEKKLSKLALIGDLHTSPIKKPLLRWDAWAKEKGAIATPKLFGILPMVILNTADAATELLSRRSKWYSNRPSSVSMEMISGAGKGKSRFTVMHDMDADLRLHQRILSPSLGVIAAPRYQPVMELETKQLLRDLLQLSNSKSQVVSSADIYPLLERTQSSVILALHYGFRVPTVDEPLFHKIMETQAKATHVAANPGLPDIFPFLRHFPASISPWHRAADKIFEEQKELYLYLLELGDESLGWNATKQARAAAAKYAKEPVADIDLAYNLATSVQGGMETSPRALLWLFVAAVAANKDFIKRAQADLDAVVGRDRLPRFSDRSSLAYIDAIVSELMRWRPVSPGGIPRRADKQDDYQGIKIVKNATVMANAWSIGRDAAAFDPAFGDLEDFVPERWFDGDQLKTSLPIPVFGQGRRSCQGKRVALDGGFANVASMIWAFDFELVDEVDCMDMEAIWVMVQPKTFRFKLKPRGPWVTKVVEAEWNSADKDLGNIMGKAVDLEG</sequence>
<reference evidence="6" key="1">
    <citation type="submission" date="2021-05" db="EMBL/GenBank/DDBJ databases">
        <authorList>
            <person name="Khan N."/>
        </authorList>
    </citation>
    <scope>NUCLEOTIDE SEQUENCE</scope>
</reference>
<dbReference type="PANTHER" id="PTHR46300:SF9">
    <property type="entry name" value="P450, PUTATIVE-RELATED"/>
    <property type="match status" value="1"/>
</dbReference>
<keyword evidence="3" id="KW-0560">Oxidoreductase</keyword>
<dbReference type="GO" id="GO:0005506">
    <property type="term" value="F:iron ion binding"/>
    <property type="evidence" value="ECO:0007669"/>
    <property type="project" value="InterPro"/>
</dbReference>
<gene>
    <name evidence="6" type="ORF">FEQUK3_LOCUS2057</name>
</gene>
<dbReference type="PANTHER" id="PTHR46300">
    <property type="entry name" value="P450, PUTATIVE (EUROFUNG)-RELATED-RELATED"/>
    <property type="match status" value="1"/>
</dbReference>
<keyword evidence="5" id="KW-0472">Membrane</keyword>
<accession>A0A8J2IFZ1</accession>
<keyword evidence="2" id="KW-0479">Metal-binding</keyword>
<evidence type="ECO:0000256" key="5">
    <source>
        <dbReference type="SAM" id="Phobius"/>
    </source>
</evidence>
<evidence type="ECO:0000313" key="6">
    <source>
        <dbReference type="EMBL" id="CAG7556346.1"/>
    </source>
</evidence>
<dbReference type="EMBL" id="CAJSTJ010000099">
    <property type="protein sequence ID" value="CAG7556346.1"/>
    <property type="molecule type" value="Genomic_DNA"/>
</dbReference>
<dbReference type="Pfam" id="PF00067">
    <property type="entry name" value="p450"/>
    <property type="match status" value="1"/>
</dbReference>
<evidence type="ECO:0000256" key="4">
    <source>
        <dbReference type="ARBA" id="ARBA00023004"/>
    </source>
</evidence>
<dbReference type="GO" id="GO:0016705">
    <property type="term" value="F:oxidoreductase activity, acting on paired donors, with incorporation or reduction of molecular oxygen"/>
    <property type="evidence" value="ECO:0007669"/>
    <property type="project" value="InterPro"/>
</dbReference>
<dbReference type="InterPro" id="IPR001128">
    <property type="entry name" value="Cyt_P450"/>
</dbReference>
<keyword evidence="5" id="KW-1133">Transmembrane helix</keyword>
<evidence type="ECO:0008006" key="8">
    <source>
        <dbReference type="Google" id="ProtNLM"/>
    </source>
</evidence>
<dbReference type="Proteomes" id="UP000693738">
    <property type="component" value="Unassembled WGS sequence"/>
</dbReference>
<evidence type="ECO:0000256" key="2">
    <source>
        <dbReference type="ARBA" id="ARBA00022723"/>
    </source>
</evidence>
<evidence type="ECO:0000256" key="3">
    <source>
        <dbReference type="ARBA" id="ARBA00023002"/>
    </source>
</evidence>